<dbReference type="EMBL" id="AP014633">
    <property type="protein sequence ID" value="BAP55442.1"/>
    <property type="molecule type" value="Genomic_DNA"/>
</dbReference>
<dbReference type="STRING" id="40754.THII_1145"/>
<keyword evidence="2" id="KW-1185">Reference proteome</keyword>
<evidence type="ECO:0000313" key="2">
    <source>
        <dbReference type="Proteomes" id="UP000031623"/>
    </source>
</evidence>
<accession>A0A090AIY0</accession>
<dbReference type="InterPro" id="IPR011047">
    <property type="entry name" value="Quinoprotein_ADH-like_sf"/>
</dbReference>
<dbReference type="SUPFAM" id="SSF50998">
    <property type="entry name" value="Quinoprotein alcohol dehydrogenase-like"/>
    <property type="match status" value="1"/>
</dbReference>
<evidence type="ECO:0008006" key="3">
    <source>
        <dbReference type="Google" id="ProtNLM"/>
    </source>
</evidence>
<dbReference type="KEGG" id="tig:THII_1145"/>
<sequence>MMEFKFWPYPLFKDAYNAAKAWNERLTPLSRDETDFYSLNNYPKSGVLRYNREKAYDGLTLFTSGHAQRAFLLSMEGQIVHEWHLPFSQVGWNHIPFPVGDDLISWRKVHLYPNGDLLVIYVGFGDTPWGYGLAKIDKDSHLIWKYAERVHHDVEVGSDGKIYTLIQSISTTKIPGTHFNPPFIEDSIVVLSPEGDELKKVLISKAFLNSEFADVFEFVPTFLDRGDLWHTNAVEVLDKEIAEQFPFLAGQVLISMRSVDTIAVVDLNKEKVVWAIRGEWHGQHDPDFLPNGNLLIFDNQGHYGPGGRSQIIEFKPTTREVVWRYSYEFHIKVYMVI</sequence>
<dbReference type="OrthoDB" id="264813at2"/>
<organism evidence="1 2">
    <name type="scientific">Thioploca ingrica</name>
    <dbReference type="NCBI Taxonomy" id="40754"/>
    <lineage>
        <taxon>Bacteria</taxon>
        <taxon>Pseudomonadati</taxon>
        <taxon>Pseudomonadota</taxon>
        <taxon>Gammaproteobacteria</taxon>
        <taxon>Thiotrichales</taxon>
        <taxon>Thiotrichaceae</taxon>
        <taxon>Thioploca</taxon>
    </lineage>
</organism>
<dbReference type="InterPro" id="IPR039535">
    <property type="entry name" value="ASST-like"/>
</dbReference>
<proteinExistence type="predicted"/>
<dbReference type="HOGENOM" id="CLU_045977_0_0_6"/>
<dbReference type="Proteomes" id="UP000031623">
    <property type="component" value="Chromosome"/>
</dbReference>
<gene>
    <name evidence="1" type="ORF">THII_1145</name>
</gene>
<dbReference type="Pfam" id="PF14269">
    <property type="entry name" value="Arylsulfotran_2"/>
    <property type="match status" value="1"/>
</dbReference>
<protein>
    <recommendedName>
        <fullName evidence="3">Aryl sulfotransferase</fullName>
    </recommendedName>
</protein>
<reference evidence="1 2" key="1">
    <citation type="journal article" date="2014" name="ISME J.">
        <title>Ecophysiology of Thioploca ingrica as revealed by the complete genome sequence supplemented with proteomic evidence.</title>
        <authorList>
            <person name="Kojima H."/>
            <person name="Ogura Y."/>
            <person name="Yamamoto N."/>
            <person name="Togashi T."/>
            <person name="Mori H."/>
            <person name="Watanabe T."/>
            <person name="Nemoto F."/>
            <person name="Kurokawa K."/>
            <person name="Hayashi T."/>
            <person name="Fukui M."/>
        </authorList>
    </citation>
    <scope>NUCLEOTIDE SEQUENCE [LARGE SCALE GENOMIC DNA]</scope>
</reference>
<evidence type="ECO:0000313" key="1">
    <source>
        <dbReference type="EMBL" id="BAP55442.1"/>
    </source>
</evidence>
<name>A0A090AIY0_9GAMM</name>
<dbReference type="AlphaFoldDB" id="A0A090AIY0"/>